<feature type="region of interest" description="Disordered" evidence="1">
    <location>
        <begin position="87"/>
        <end position="114"/>
    </location>
</feature>
<reference evidence="2 3" key="1">
    <citation type="submission" date="2024-02" db="EMBL/GenBank/DDBJ databases">
        <title>de novo genome assembly of Solanum bulbocastanum strain 11H21.</title>
        <authorList>
            <person name="Hosaka A.J."/>
        </authorList>
    </citation>
    <scope>NUCLEOTIDE SEQUENCE [LARGE SCALE GENOMIC DNA]</scope>
    <source>
        <tissue evidence="2">Young leaves</tissue>
    </source>
</reference>
<keyword evidence="3" id="KW-1185">Reference proteome</keyword>
<name>A0AAN8TFU8_SOLBU</name>
<accession>A0AAN8TFU8</accession>
<proteinExistence type="predicted"/>
<evidence type="ECO:0000313" key="2">
    <source>
        <dbReference type="EMBL" id="KAK6783848.1"/>
    </source>
</evidence>
<sequence length="121" mass="13489">MCLHTRRVGNYRLPSEVGNLEVGIHSVSGMDLAYFLLLQDENQREIYQHTQIAPDTSSFMGVNHGNHNHSSGSLNLRNGYGGQKFGVYPQKPGLSSQRSGINTQRTKGMKSKYNPNVTCTY</sequence>
<comment type="caution">
    <text evidence="2">The sequence shown here is derived from an EMBL/GenBank/DDBJ whole genome shotgun (WGS) entry which is preliminary data.</text>
</comment>
<dbReference type="Proteomes" id="UP001371456">
    <property type="component" value="Unassembled WGS sequence"/>
</dbReference>
<evidence type="ECO:0000313" key="3">
    <source>
        <dbReference type="Proteomes" id="UP001371456"/>
    </source>
</evidence>
<protein>
    <submittedName>
        <fullName evidence="2">Uncharacterized protein</fullName>
    </submittedName>
</protein>
<feature type="compositionally biased region" description="Polar residues" evidence="1">
    <location>
        <begin position="93"/>
        <end position="106"/>
    </location>
</feature>
<evidence type="ECO:0000256" key="1">
    <source>
        <dbReference type="SAM" id="MobiDB-lite"/>
    </source>
</evidence>
<dbReference type="EMBL" id="JBANQN010000007">
    <property type="protein sequence ID" value="KAK6783848.1"/>
    <property type="molecule type" value="Genomic_DNA"/>
</dbReference>
<dbReference type="AlphaFoldDB" id="A0AAN8TFU8"/>
<gene>
    <name evidence="2" type="ORF">RDI58_017302</name>
</gene>
<organism evidence="2 3">
    <name type="scientific">Solanum bulbocastanum</name>
    <name type="common">Wild potato</name>
    <dbReference type="NCBI Taxonomy" id="147425"/>
    <lineage>
        <taxon>Eukaryota</taxon>
        <taxon>Viridiplantae</taxon>
        <taxon>Streptophyta</taxon>
        <taxon>Embryophyta</taxon>
        <taxon>Tracheophyta</taxon>
        <taxon>Spermatophyta</taxon>
        <taxon>Magnoliopsida</taxon>
        <taxon>eudicotyledons</taxon>
        <taxon>Gunneridae</taxon>
        <taxon>Pentapetalae</taxon>
        <taxon>asterids</taxon>
        <taxon>lamiids</taxon>
        <taxon>Solanales</taxon>
        <taxon>Solanaceae</taxon>
        <taxon>Solanoideae</taxon>
        <taxon>Solaneae</taxon>
        <taxon>Solanum</taxon>
    </lineage>
</organism>